<sequence>MPGGDAAQHYVPVPLSRTGTLWSWTSQDFRPKSPPYAGPEDFVPFLLGYVELPGEVIVETRIEGAALSDLSLGMPMELVLTEFAPGRTTFAFRPIR</sequence>
<name>A0A7V8RGQ4_9SPHN</name>
<comment type="caution">
    <text evidence="2">The sequence shown here is derived from an EMBL/GenBank/DDBJ whole genome shotgun (WGS) entry which is preliminary data.</text>
</comment>
<proteinExistence type="predicted"/>
<evidence type="ECO:0000313" key="3">
    <source>
        <dbReference type="Proteomes" id="UP000589292"/>
    </source>
</evidence>
<dbReference type="Pfam" id="PF01796">
    <property type="entry name" value="OB_ChsH2_C"/>
    <property type="match status" value="1"/>
</dbReference>
<dbReference type="SUPFAM" id="SSF50249">
    <property type="entry name" value="Nucleic acid-binding proteins"/>
    <property type="match status" value="1"/>
</dbReference>
<gene>
    <name evidence="2" type="ORF">FG486_17345</name>
</gene>
<organism evidence="2 3">
    <name type="scientific">Sphingomonas ursincola</name>
    <dbReference type="NCBI Taxonomy" id="56361"/>
    <lineage>
        <taxon>Bacteria</taxon>
        <taxon>Pseudomonadati</taxon>
        <taxon>Pseudomonadota</taxon>
        <taxon>Alphaproteobacteria</taxon>
        <taxon>Sphingomonadales</taxon>
        <taxon>Sphingomonadaceae</taxon>
        <taxon>Sphingomonas</taxon>
    </lineage>
</organism>
<evidence type="ECO:0000259" key="1">
    <source>
        <dbReference type="Pfam" id="PF01796"/>
    </source>
</evidence>
<accession>A0A7V8RGQ4</accession>
<dbReference type="InterPro" id="IPR012340">
    <property type="entry name" value="NA-bd_OB-fold"/>
</dbReference>
<dbReference type="InterPro" id="IPR002878">
    <property type="entry name" value="ChsH2_C"/>
</dbReference>
<evidence type="ECO:0000313" key="2">
    <source>
        <dbReference type="EMBL" id="MBA1376111.1"/>
    </source>
</evidence>
<dbReference type="AlphaFoldDB" id="A0A7V8RGQ4"/>
<dbReference type="EMBL" id="VDES01000004">
    <property type="protein sequence ID" value="MBA1376111.1"/>
    <property type="molecule type" value="Genomic_DNA"/>
</dbReference>
<feature type="domain" description="ChsH2 C-terminal OB-fold" evidence="1">
    <location>
        <begin position="13"/>
        <end position="80"/>
    </location>
</feature>
<keyword evidence="3" id="KW-1185">Reference proteome</keyword>
<reference evidence="2 3" key="1">
    <citation type="journal article" date="1994" name="Int. J. Syst. Bacteriol.">
        <title>Phylogenetic positions of novel aerobic, bacteriochlorophyll a-containing bacteria and description of Roseococcus thiosulfatophilus gen. nov., sp. nov., Erythromicrobium ramosum gen. nov., sp. nov., and Erythrobacter litoralis sp. nov.</title>
        <authorList>
            <person name="Yurkov V."/>
            <person name="Stackebrandt E."/>
            <person name="Holmes A."/>
            <person name="Fuerst J.A."/>
            <person name="Hugenholtz P."/>
            <person name="Golecki J."/>
            <person name="Gad'on N."/>
            <person name="Gorlenko V.M."/>
            <person name="Kompantseva E.I."/>
            <person name="Drews G."/>
        </authorList>
    </citation>
    <scope>NUCLEOTIDE SEQUENCE [LARGE SCALE GENOMIC DNA]</scope>
    <source>
        <strain evidence="2 3">KR-99</strain>
    </source>
</reference>
<dbReference type="Proteomes" id="UP000589292">
    <property type="component" value="Unassembled WGS sequence"/>
</dbReference>
<protein>
    <submittedName>
        <fullName evidence="2">OB-fold domain-containing protein</fullName>
    </submittedName>
</protein>